<dbReference type="SMART" id="SM00282">
    <property type="entry name" value="LamG"/>
    <property type="match status" value="2"/>
</dbReference>
<dbReference type="Pfam" id="PF02210">
    <property type="entry name" value="Laminin_G_2"/>
    <property type="match status" value="2"/>
</dbReference>
<dbReference type="OrthoDB" id="6275838at2759"/>
<evidence type="ECO:0000313" key="8">
    <source>
        <dbReference type="Proteomes" id="UP000748531"/>
    </source>
</evidence>
<gene>
    <name evidence="7" type="ORF">PHET_01846</name>
</gene>
<dbReference type="PANTHER" id="PTHR15036">
    <property type="entry name" value="PIKACHURIN-LIKE PROTEIN"/>
    <property type="match status" value="1"/>
</dbReference>
<keyword evidence="1" id="KW-1015">Disulfide bond</keyword>
<feature type="domain" description="Laminin G" evidence="5">
    <location>
        <begin position="11"/>
        <end position="206"/>
    </location>
</feature>
<feature type="domain" description="EGF-like" evidence="6">
    <location>
        <begin position="224"/>
        <end position="261"/>
    </location>
</feature>
<evidence type="ECO:0000313" key="7">
    <source>
        <dbReference type="EMBL" id="KAF5404729.1"/>
    </source>
</evidence>
<evidence type="ECO:0008006" key="9">
    <source>
        <dbReference type="Google" id="ProtNLM"/>
    </source>
</evidence>
<reference evidence="7" key="1">
    <citation type="submission" date="2019-05" db="EMBL/GenBank/DDBJ databases">
        <title>Annotation for the trematode Paragonimus heterotremus.</title>
        <authorList>
            <person name="Choi Y.-J."/>
        </authorList>
    </citation>
    <scope>NUCLEOTIDE SEQUENCE</scope>
    <source>
        <strain evidence="7">LC</strain>
    </source>
</reference>
<dbReference type="CDD" id="cd00110">
    <property type="entry name" value="LamG"/>
    <property type="match status" value="2"/>
</dbReference>
<accession>A0A8J4TR58</accession>
<proteinExistence type="predicted"/>
<dbReference type="PANTHER" id="PTHR15036:SF89">
    <property type="entry name" value="NEUREXIN 1, ISOFORM F"/>
    <property type="match status" value="1"/>
</dbReference>
<protein>
    <recommendedName>
        <fullName evidence="9">Neurexin</fullName>
    </recommendedName>
</protein>
<sequence length="833" mass="93269">MDSDGVGPLLHSVTFKQTTSYLLLPALRLYGQFSLRFALRTTQSDAMVLFNAGSFGVDFIAFELKAARLRLLFDMGSGVQTFQLSDLPLNDSRWHTVELLRYDVSQNVLISIMDKNQKTESVSKIHVVHGDRSKNFDLADALFLGGIPDTVYLRWREKLGQRHGFQGCLANLSVNDRPAQDVIALSQQTQITGFSSEMKEQVVPGCFDRPVGANSCLGRTNTSNPRRSIQPPCYNGGFCLQQWTGVECACERTTFQGTHCERPGTTLSFGRLEPEDVQDSQWSQEKLVEPKRVDSTGYLRITYTDSPRNTEVDEFVLGIQTTSRKDEKPLRITQNNLATLMFISNTAVAGDFMHLYMKSGFLRIYCDFGGGSVRITGPRVKLDDGFFHRVHGLRNRLRLSLQVDEHETLHDIPGRFGKQFNHQETIWLGHAAWLNITDFYQGYMTGVYYNGLPITDIAAGLAYRQFIHVTQYGNVRHIAKFNLRLGENSSYYQSTPTQDSEDKRLAVANSVVITNREEKPRSDAQADAHNGNQETPSFLWTTSRIPTNDNKMQEKTIASFGPRSPPSRPPVGIYNQVNIWLITCLAGAGCIILASITFLAYRFHLKRKRACSCLRPICRNDRKQPSTHFVHTLVKEASLSEAVQPFTEAETHLHYRSVPCGPRPISQIPSPINSLRNHYTTACCRTTSPIVVANSPINFAGRSVALAINPLLSSPCEISTADVVCCPLHSTLTTPPILCLTQVTSNKSMTTIASTTLAASTTSNIMYDNDYYCDDDNDGIQNLQLWERIDNSRCKPDYIALETFKSPFTKDHTAHNSSIDLSGFKQRSLENAS</sequence>
<evidence type="ECO:0000259" key="5">
    <source>
        <dbReference type="PROSITE" id="PS50025"/>
    </source>
</evidence>
<dbReference type="AlphaFoldDB" id="A0A8J4TR58"/>
<dbReference type="Gene3D" id="2.10.25.10">
    <property type="entry name" value="Laminin"/>
    <property type="match status" value="1"/>
</dbReference>
<dbReference type="EMBL" id="LUCH01000606">
    <property type="protein sequence ID" value="KAF5404729.1"/>
    <property type="molecule type" value="Genomic_DNA"/>
</dbReference>
<dbReference type="InterPro" id="IPR013320">
    <property type="entry name" value="ConA-like_dom_sf"/>
</dbReference>
<keyword evidence="4" id="KW-0472">Membrane</keyword>
<feature type="compositionally biased region" description="Basic and acidic residues" evidence="3">
    <location>
        <begin position="517"/>
        <end position="526"/>
    </location>
</feature>
<dbReference type="InterPro" id="IPR000742">
    <property type="entry name" value="EGF"/>
</dbReference>
<dbReference type="InterPro" id="IPR050372">
    <property type="entry name" value="Neurexin-related_CASP"/>
</dbReference>
<dbReference type="InterPro" id="IPR001791">
    <property type="entry name" value="Laminin_G"/>
</dbReference>
<keyword evidence="8" id="KW-1185">Reference proteome</keyword>
<dbReference type="PROSITE" id="PS50025">
    <property type="entry name" value="LAM_G_DOMAIN"/>
    <property type="match status" value="1"/>
</dbReference>
<dbReference type="PROSITE" id="PS50026">
    <property type="entry name" value="EGF_3"/>
    <property type="match status" value="1"/>
</dbReference>
<evidence type="ECO:0000256" key="1">
    <source>
        <dbReference type="ARBA" id="ARBA00023157"/>
    </source>
</evidence>
<feature type="compositionally biased region" description="Polar residues" evidence="3">
    <location>
        <begin position="530"/>
        <end position="544"/>
    </location>
</feature>
<evidence type="ECO:0000256" key="4">
    <source>
        <dbReference type="SAM" id="Phobius"/>
    </source>
</evidence>
<dbReference type="SUPFAM" id="SSF49899">
    <property type="entry name" value="Concanavalin A-like lectins/glucanases"/>
    <property type="match status" value="2"/>
</dbReference>
<dbReference type="Gene3D" id="2.60.120.200">
    <property type="match status" value="2"/>
</dbReference>
<dbReference type="Proteomes" id="UP000748531">
    <property type="component" value="Unassembled WGS sequence"/>
</dbReference>
<comment type="caution">
    <text evidence="7">The sequence shown here is derived from an EMBL/GenBank/DDBJ whole genome shotgun (WGS) entry which is preliminary data.</text>
</comment>
<keyword evidence="2" id="KW-0245">EGF-like domain</keyword>
<keyword evidence="4" id="KW-1133">Transmembrane helix</keyword>
<keyword evidence="4" id="KW-0812">Transmembrane</keyword>
<dbReference type="GO" id="GO:0016020">
    <property type="term" value="C:membrane"/>
    <property type="evidence" value="ECO:0007669"/>
    <property type="project" value="UniProtKB-SubCell"/>
</dbReference>
<name>A0A8J4TR58_9TREM</name>
<evidence type="ECO:0000256" key="3">
    <source>
        <dbReference type="SAM" id="MobiDB-lite"/>
    </source>
</evidence>
<comment type="caution">
    <text evidence="2">Lacks conserved residue(s) required for the propagation of feature annotation.</text>
</comment>
<organism evidence="7 8">
    <name type="scientific">Paragonimus heterotremus</name>
    <dbReference type="NCBI Taxonomy" id="100268"/>
    <lineage>
        <taxon>Eukaryota</taxon>
        <taxon>Metazoa</taxon>
        <taxon>Spiralia</taxon>
        <taxon>Lophotrochozoa</taxon>
        <taxon>Platyhelminthes</taxon>
        <taxon>Trematoda</taxon>
        <taxon>Digenea</taxon>
        <taxon>Plagiorchiida</taxon>
        <taxon>Troglotremata</taxon>
        <taxon>Troglotrematidae</taxon>
        <taxon>Paragonimus</taxon>
    </lineage>
</organism>
<feature type="transmembrane region" description="Helical" evidence="4">
    <location>
        <begin position="579"/>
        <end position="601"/>
    </location>
</feature>
<evidence type="ECO:0000256" key="2">
    <source>
        <dbReference type="PROSITE-ProRule" id="PRU00076"/>
    </source>
</evidence>
<feature type="region of interest" description="Disordered" evidence="3">
    <location>
        <begin position="517"/>
        <end position="544"/>
    </location>
</feature>
<evidence type="ECO:0000259" key="6">
    <source>
        <dbReference type="PROSITE" id="PS50026"/>
    </source>
</evidence>